<protein>
    <recommendedName>
        <fullName evidence="1">Protein FAR1-RELATED SEQUENCE</fullName>
    </recommendedName>
</protein>
<dbReference type="GO" id="GO:0006355">
    <property type="term" value="P:regulation of DNA-templated transcription"/>
    <property type="evidence" value="ECO:0007669"/>
    <property type="project" value="UniProtKB-UniRule"/>
</dbReference>
<dbReference type="EMBL" id="SDMP01000005">
    <property type="protein sequence ID" value="RYR57075.1"/>
    <property type="molecule type" value="Genomic_DNA"/>
</dbReference>
<dbReference type="AlphaFoldDB" id="A0A445D1N8"/>
<organism evidence="2 3">
    <name type="scientific">Arachis hypogaea</name>
    <name type="common">Peanut</name>
    <dbReference type="NCBI Taxonomy" id="3818"/>
    <lineage>
        <taxon>Eukaryota</taxon>
        <taxon>Viridiplantae</taxon>
        <taxon>Streptophyta</taxon>
        <taxon>Embryophyta</taxon>
        <taxon>Tracheophyta</taxon>
        <taxon>Spermatophyta</taxon>
        <taxon>Magnoliopsida</taxon>
        <taxon>eudicotyledons</taxon>
        <taxon>Gunneridae</taxon>
        <taxon>Pentapetalae</taxon>
        <taxon>rosids</taxon>
        <taxon>fabids</taxon>
        <taxon>Fabales</taxon>
        <taxon>Fabaceae</taxon>
        <taxon>Papilionoideae</taxon>
        <taxon>50 kb inversion clade</taxon>
        <taxon>dalbergioids sensu lato</taxon>
        <taxon>Dalbergieae</taxon>
        <taxon>Pterocarpus clade</taxon>
        <taxon>Arachis</taxon>
    </lineage>
</organism>
<comment type="caution">
    <text evidence="2">The sequence shown here is derived from an EMBL/GenBank/DDBJ whole genome shotgun (WGS) entry which is preliminary data.</text>
</comment>
<dbReference type="InterPro" id="IPR031052">
    <property type="entry name" value="FHY3/FAR1"/>
</dbReference>
<keyword evidence="1" id="KW-0479">Metal-binding</keyword>
<dbReference type="PANTHER" id="PTHR31669">
    <property type="entry name" value="PROTEIN FAR1-RELATED SEQUENCE 10-RELATED"/>
    <property type="match status" value="1"/>
</dbReference>
<proteinExistence type="inferred from homology"/>
<dbReference type="PANTHER" id="PTHR31669:SF283">
    <property type="entry name" value="PROTEIN FAR1-RELATED SEQUENCE"/>
    <property type="match status" value="1"/>
</dbReference>
<keyword evidence="1" id="KW-0862">Zinc</keyword>
<dbReference type="GO" id="GO:0005634">
    <property type="term" value="C:nucleus"/>
    <property type="evidence" value="ECO:0007669"/>
    <property type="project" value="UniProtKB-SubCell"/>
</dbReference>
<evidence type="ECO:0000313" key="3">
    <source>
        <dbReference type="Proteomes" id="UP000289738"/>
    </source>
</evidence>
<keyword evidence="3" id="KW-1185">Reference proteome</keyword>
<gene>
    <name evidence="2" type="ORF">Ahy_A05g022816</name>
</gene>
<comment type="similarity">
    <text evidence="1">Belongs to the FHY3/FAR1 family.</text>
</comment>
<reference evidence="2 3" key="1">
    <citation type="submission" date="2019-01" db="EMBL/GenBank/DDBJ databases">
        <title>Sequencing of cultivated peanut Arachis hypogaea provides insights into genome evolution and oil improvement.</title>
        <authorList>
            <person name="Chen X."/>
        </authorList>
    </citation>
    <scope>NUCLEOTIDE SEQUENCE [LARGE SCALE GENOMIC DNA]</scope>
    <source>
        <strain evidence="3">cv. Fuhuasheng</strain>
        <tissue evidence="2">Leaves</tissue>
    </source>
</reference>
<accession>A0A445D1N8</accession>
<sequence length="116" mass="13569">MGAKASKGILSDQCASMQMAIKSCIPTTIHRCKAVYVSVHLSSDLQLFEDRHLWIPVNLDHHFWVRMRSTQRSESMHAFFNKFITRNGLLIHFVKQYYNCLGSREQKKRQSYATDF</sequence>
<dbReference type="GO" id="GO:0008270">
    <property type="term" value="F:zinc ion binding"/>
    <property type="evidence" value="ECO:0007669"/>
    <property type="project" value="UniProtKB-UniRule"/>
</dbReference>
<evidence type="ECO:0000256" key="1">
    <source>
        <dbReference type="RuleBase" id="RU367018"/>
    </source>
</evidence>
<keyword evidence="1" id="KW-0539">Nucleus</keyword>
<comment type="function">
    <text evidence="1">Putative transcription activator involved in regulating light control of development.</text>
</comment>
<keyword evidence="1" id="KW-0863">Zinc-finger</keyword>
<dbReference type="Proteomes" id="UP000289738">
    <property type="component" value="Chromosome A05"/>
</dbReference>
<comment type="subcellular location">
    <subcellularLocation>
        <location evidence="1">Nucleus</location>
    </subcellularLocation>
</comment>
<name>A0A445D1N8_ARAHY</name>
<evidence type="ECO:0000313" key="2">
    <source>
        <dbReference type="EMBL" id="RYR57075.1"/>
    </source>
</evidence>